<accession>A0A835LM16</accession>
<dbReference type="OrthoDB" id="1732535at2759"/>
<evidence type="ECO:0000313" key="2">
    <source>
        <dbReference type="Proteomes" id="UP000631114"/>
    </source>
</evidence>
<proteinExistence type="predicted"/>
<reference evidence="1 2" key="1">
    <citation type="submission" date="2020-10" db="EMBL/GenBank/DDBJ databases">
        <title>The Coptis chinensis genome and diversification of protoberbering-type alkaloids.</title>
        <authorList>
            <person name="Wang B."/>
            <person name="Shu S."/>
            <person name="Song C."/>
            <person name="Liu Y."/>
        </authorList>
    </citation>
    <scope>NUCLEOTIDE SEQUENCE [LARGE SCALE GENOMIC DNA]</scope>
    <source>
        <strain evidence="1">HL-2020</strain>
        <tissue evidence="1">Leaf</tissue>
    </source>
</reference>
<protein>
    <submittedName>
        <fullName evidence="1">Uncharacterized protein</fullName>
    </submittedName>
</protein>
<evidence type="ECO:0000313" key="1">
    <source>
        <dbReference type="EMBL" id="KAF9592256.1"/>
    </source>
</evidence>
<comment type="caution">
    <text evidence="1">The sequence shown here is derived from an EMBL/GenBank/DDBJ whole genome shotgun (WGS) entry which is preliminary data.</text>
</comment>
<dbReference type="EMBL" id="JADFTS010000008">
    <property type="protein sequence ID" value="KAF9592256.1"/>
    <property type="molecule type" value="Genomic_DNA"/>
</dbReference>
<name>A0A835LM16_9MAGN</name>
<gene>
    <name evidence="1" type="ORF">IFM89_012832</name>
</gene>
<organism evidence="1 2">
    <name type="scientific">Coptis chinensis</name>
    <dbReference type="NCBI Taxonomy" id="261450"/>
    <lineage>
        <taxon>Eukaryota</taxon>
        <taxon>Viridiplantae</taxon>
        <taxon>Streptophyta</taxon>
        <taxon>Embryophyta</taxon>
        <taxon>Tracheophyta</taxon>
        <taxon>Spermatophyta</taxon>
        <taxon>Magnoliopsida</taxon>
        <taxon>Ranunculales</taxon>
        <taxon>Ranunculaceae</taxon>
        <taxon>Coptidoideae</taxon>
        <taxon>Coptis</taxon>
    </lineage>
</organism>
<sequence>MLVWLAIAGSKRIRMLWKTGRYRPSPQTLEKSKEIKVLSIDRRNSLHFPFLHFRLIIPPDNHASAGQRVEWPSGPFGYIIQVESGVTGTAVDGKQLSR</sequence>
<dbReference type="AlphaFoldDB" id="A0A835LM16"/>
<keyword evidence="2" id="KW-1185">Reference proteome</keyword>
<dbReference type="Proteomes" id="UP000631114">
    <property type="component" value="Unassembled WGS sequence"/>
</dbReference>